<dbReference type="EMBL" id="CP054024">
    <property type="protein sequence ID" value="QKK21175.1"/>
    <property type="molecule type" value="Genomic_DNA"/>
</dbReference>
<keyword evidence="1" id="KW-0614">Plasmid</keyword>
<sequence length="46" mass="5060">MRNWQIAENVGKFHKGTDVLAGIRDKDVDVGATPKTYHASLTAEAF</sequence>
<gene>
    <name evidence="1" type="ORF">FFM53_032805</name>
</gene>
<protein>
    <submittedName>
        <fullName evidence="1">Uncharacterized protein</fullName>
    </submittedName>
</protein>
<keyword evidence="2" id="KW-1185">Reference proteome</keyword>
<evidence type="ECO:0000313" key="2">
    <source>
        <dbReference type="Proteomes" id="UP000305673"/>
    </source>
</evidence>
<dbReference type="RefSeq" id="WP_163925910.1">
    <property type="nucleotide sequence ID" value="NZ_CP054024.1"/>
</dbReference>
<dbReference type="Proteomes" id="UP000305673">
    <property type="component" value="Plasmid pPR12A203"/>
</dbReference>
<evidence type="ECO:0000313" key="1">
    <source>
        <dbReference type="EMBL" id="QKK21175.1"/>
    </source>
</evidence>
<proteinExistence type="predicted"/>
<reference evidence="1 2" key="1">
    <citation type="submission" date="2020-05" db="EMBL/GenBank/DDBJ databases">
        <title>Genome sequences of pea root nodulating Rhizobium spp.</title>
        <authorList>
            <person name="Rahi P."/>
        </authorList>
    </citation>
    <scope>NUCLEOTIDE SEQUENCE [LARGE SCALE GENOMIC DNA]</scope>
    <source>
        <strain evidence="2">JKLM 12A2</strain>
        <plasmid evidence="1 2">pPR12A203</plasmid>
    </source>
</reference>
<name>A0ABX6PR80_9HYPH</name>
<geneLocation type="plasmid" evidence="1 2">
    <name>pPR12A203</name>
</geneLocation>
<organism evidence="1 2">
    <name type="scientific">Rhizobium indicum</name>
    <dbReference type="NCBI Taxonomy" id="2583231"/>
    <lineage>
        <taxon>Bacteria</taxon>
        <taxon>Pseudomonadati</taxon>
        <taxon>Pseudomonadota</taxon>
        <taxon>Alphaproteobacteria</taxon>
        <taxon>Hyphomicrobiales</taxon>
        <taxon>Rhizobiaceae</taxon>
        <taxon>Rhizobium/Agrobacterium group</taxon>
        <taxon>Rhizobium</taxon>
    </lineage>
</organism>
<accession>A0ABX6PR80</accession>